<organism evidence="3 4">
    <name type="scientific">Natrinema hispanicum</name>
    <dbReference type="NCBI Taxonomy" id="392421"/>
    <lineage>
        <taxon>Archaea</taxon>
        <taxon>Methanobacteriati</taxon>
        <taxon>Methanobacteriota</taxon>
        <taxon>Stenosarchaea group</taxon>
        <taxon>Halobacteria</taxon>
        <taxon>Halobacteriales</taxon>
        <taxon>Natrialbaceae</taxon>
        <taxon>Natrinema</taxon>
    </lineage>
</organism>
<dbReference type="InterPro" id="IPR058485">
    <property type="entry name" value="DUF8172"/>
</dbReference>
<sequence length="280" mass="31964">MTGLVHYHHPDDEQYSLAYVTLDHDEIEPDDGKVETYQLEETVHVLYTNSGASGTVDDITEDFEAILDEMDESDRLVTVRILQTFEGVLEATELEEGEKLEIYKQIDVGRIPAALEHVDWSKSVVKVAGQLMSSLILAHPLPNANHRTSIAFAEWYLESVEPSFSLPELATESYDWQEWVDTYIADSKRLLTVRRNTTPFRLLDEWGCEIVLRKGGIEIELSEYDLELPQSEALSTYATHHTELCTEFMIESVTRAGASHLRFENGVDKQEFLEYLESSE</sequence>
<dbReference type="OrthoDB" id="269538at2157"/>
<dbReference type="Pfam" id="PF26511">
    <property type="entry name" value="DUF8172"/>
    <property type="match status" value="1"/>
</dbReference>
<evidence type="ECO:0000313" key="1">
    <source>
        <dbReference type="EMBL" id="RZV06591.1"/>
    </source>
</evidence>
<gene>
    <name evidence="1" type="ORF">BDK88_3609</name>
    <name evidence="3" type="ORF">SAMN04488694_1291</name>
    <name evidence="2" type="ORF">SAMN05192552_103764</name>
</gene>
<keyword evidence="4" id="KW-1185">Reference proteome</keyword>
<evidence type="ECO:0008006" key="7">
    <source>
        <dbReference type="Google" id="ProtNLM"/>
    </source>
</evidence>
<dbReference type="EMBL" id="SHMP01000007">
    <property type="protein sequence ID" value="RZV06591.1"/>
    <property type="molecule type" value="Genomic_DNA"/>
</dbReference>
<evidence type="ECO:0000313" key="2">
    <source>
        <dbReference type="EMBL" id="SDD65961.1"/>
    </source>
</evidence>
<dbReference type="Proteomes" id="UP000291097">
    <property type="component" value="Unassembled WGS sequence"/>
</dbReference>
<dbReference type="Proteomes" id="UP000324021">
    <property type="component" value="Unassembled WGS sequence"/>
</dbReference>
<dbReference type="EMBL" id="FOIC01000029">
    <property type="protein sequence ID" value="SEU02919.1"/>
    <property type="molecule type" value="Genomic_DNA"/>
</dbReference>
<evidence type="ECO:0000313" key="4">
    <source>
        <dbReference type="Proteomes" id="UP000199320"/>
    </source>
</evidence>
<dbReference type="RefSeq" id="WP_092935087.1">
    <property type="nucleotide sequence ID" value="NZ_FMZP01000037.1"/>
</dbReference>
<dbReference type="Proteomes" id="UP000199320">
    <property type="component" value="Unassembled WGS sequence"/>
</dbReference>
<reference evidence="1 5" key="3">
    <citation type="submission" date="2019-02" db="EMBL/GenBank/DDBJ databases">
        <title>Genomic Encyclopedia of Archaeal and Bacterial Type Strains, Phase II (KMG-II): from individual species to whole genera.</title>
        <authorList>
            <person name="Goeker M."/>
        </authorList>
    </citation>
    <scope>NUCLEOTIDE SEQUENCE [LARGE SCALE GENOMIC DNA]</scope>
    <source>
        <strain evidence="1 5">DSM 18328</strain>
    </source>
</reference>
<evidence type="ECO:0000313" key="6">
    <source>
        <dbReference type="Proteomes" id="UP000324021"/>
    </source>
</evidence>
<name>A0A1I0IZX0_9EURY</name>
<accession>A0A1I0IZX0</accession>
<dbReference type="EMBL" id="FMZP01000037">
    <property type="protein sequence ID" value="SDD65961.1"/>
    <property type="molecule type" value="Genomic_DNA"/>
</dbReference>
<proteinExistence type="predicted"/>
<evidence type="ECO:0000313" key="3">
    <source>
        <dbReference type="EMBL" id="SEU02919.1"/>
    </source>
</evidence>
<evidence type="ECO:0000313" key="5">
    <source>
        <dbReference type="Proteomes" id="UP000291097"/>
    </source>
</evidence>
<reference evidence="3" key="2">
    <citation type="submission" date="2016-10" db="EMBL/GenBank/DDBJ databases">
        <authorList>
            <person name="de Groot N.N."/>
        </authorList>
    </citation>
    <scope>NUCLEOTIDE SEQUENCE [LARGE SCALE GENOMIC DNA]</scope>
    <source>
        <strain evidence="3">CDM_6</strain>
    </source>
</reference>
<reference evidence="4 6" key="1">
    <citation type="submission" date="2016-10" db="EMBL/GenBank/DDBJ databases">
        <authorList>
            <person name="Varghese N."/>
            <person name="Submissions S."/>
        </authorList>
    </citation>
    <scope>NUCLEOTIDE SEQUENCE [LARGE SCALE GENOMIC DNA]</scope>
    <source>
        <strain evidence="2 6">CDM_1</strain>
        <strain evidence="4">CDM_6</strain>
    </source>
</reference>
<protein>
    <recommendedName>
        <fullName evidence="7">Fic/DOC family protein</fullName>
    </recommendedName>
</protein>
<dbReference type="AlphaFoldDB" id="A0A1I0IZX0"/>